<reference evidence="1 2" key="1">
    <citation type="journal article" date="2015" name="Int. J. Syst. Evol. Microbiol.">
        <title>Exiguobacterium enclense sp. nov., isolated from sediment.</title>
        <authorList>
            <person name="Dastager S.G."/>
            <person name="Mawlankar R."/>
            <person name="Sonalkar V.V."/>
            <person name="Thorat M.N."/>
            <person name="Mual P."/>
            <person name="Verma A."/>
            <person name="Krishnamurthi S."/>
            <person name="Tang S.K."/>
            <person name="Li W.J."/>
        </authorList>
    </citation>
    <scope>NUCLEOTIDE SEQUENCE [LARGE SCALE GENOMIC DNA]</scope>
    <source>
        <strain evidence="1 2">NIO-1109</strain>
    </source>
</reference>
<name>A0A0V8GHB0_9BACL</name>
<accession>A0A0V8GHB0</accession>
<comment type="caution">
    <text evidence="1">The sequence shown here is derived from an EMBL/GenBank/DDBJ whole genome shotgun (WGS) entry which is preliminary data.</text>
</comment>
<protein>
    <submittedName>
        <fullName evidence="1">Alkaline ceramidase</fullName>
    </submittedName>
</protein>
<organism evidence="1 2">
    <name type="scientific">Exiguobacterium indicum</name>
    <dbReference type="NCBI Taxonomy" id="296995"/>
    <lineage>
        <taxon>Bacteria</taxon>
        <taxon>Bacillati</taxon>
        <taxon>Bacillota</taxon>
        <taxon>Bacilli</taxon>
        <taxon>Bacillales</taxon>
        <taxon>Bacillales Family XII. Incertae Sedis</taxon>
        <taxon>Exiguobacterium</taxon>
    </lineage>
</organism>
<proteinExistence type="predicted"/>
<evidence type="ECO:0000313" key="1">
    <source>
        <dbReference type="EMBL" id="KSU49644.1"/>
    </source>
</evidence>
<dbReference type="OrthoDB" id="337762at2"/>
<dbReference type="AlphaFoldDB" id="A0A0V8GHB0"/>
<evidence type="ECO:0000313" key="2">
    <source>
        <dbReference type="Proteomes" id="UP000053797"/>
    </source>
</evidence>
<dbReference type="EMBL" id="LNQL01000002">
    <property type="protein sequence ID" value="KSU49644.1"/>
    <property type="molecule type" value="Genomic_DNA"/>
</dbReference>
<dbReference type="Proteomes" id="UP000053797">
    <property type="component" value="Unassembled WGS sequence"/>
</dbReference>
<sequence>MSRFGMHREVINPPLGAAFIGYHREVGVASIHDPLYVTASIFESEQTTSVFVSIDNIGLLVADTDTIREGIADQLDVSKEKITVVYTHTHSGPATAGTEPLTVAYKTILTQQAIVSAVKASEAMQSVEMGWGVKSGKIGVNRREKRNGHAVMGMDPLGVTDDRIGTLLVRRADDACLIGAFIFCTAHPNVLKSDSVVLSGDYPGVARTILEQALGCPVVIVQGATGNVNAKYRGDLESLQKMALALSGHVLTTIPDMSYQPLTHHRIQSVIYPMRLTEIPTINQLQDMATYAEQTWGVSAARWLTYVQEQSGTTLTIPVEVQLFELNEGSFSGIPMEPFCETALQIKRMRQTELAFFGGYTNGYIGYLPTAEEHPYGGYEVAINPVVYGPVTGLWMPPVPETANDIVHRIRQLYETNNNPASLV</sequence>
<gene>
    <name evidence="1" type="ORF">AS033_09830</name>
</gene>
<dbReference type="RefSeq" id="WP_058265370.1">
    <property type="nucleotide sequence ID" value="NZ_FMYN01000002.1"/>
</dbReference>